<dbReference type="GO" id="GO:0009765">
    <property type="term" value="P:photosynthesis, light harvesting"/>
    <property type="evidence" value="ECO:0007669"/>
    <property type="project" value="InterPro"/>
</dbReference>
<keyword evidence="4" id="KW-0934">Plastid</keyword>
<sequence>MLAAFAAPLISSGLQMQPSTYSRAVGRSSHSLFSGRGFFISAAFVGNLGWDPLGLATAENLVPLRNAELKHGRLAMLAALGWPLQEMVHPLIIERLNAFHLRNCLPEGLSPSILTSGLDQPEVASALALGIVVGAAFEIEEMRLRMSKGLGFNQWALDSVAGDVSFDPLRVASDMPVTERFELQQGEMVNGRLAMLMVVSYAIIEASLHVPIVSIAPDMLHW</sequence>
<dbReference type="EMBL" id="HBHX01062267">
    <property type="protein sequence ID" value="CAE0142607.1"/>
    <property type="molecule type" value="Transcribed_RNA"/>
</dbReference>
<feature type="binding site" evidence="5">
    <location>
        <position position="50"/>
    </location>
    <ligand>
        <name>chlorophyll a</name>
        <dbReference type="ChEBI" id="CHEBI:58416"/>
        <label>1</label>
    </ligand>
</feature>
<keyword evidence="5" id="KW-0148">Chlorophyll</keyword>
<dbReference type="GO" id="GO:0009507">
    <property type="term" value="C:chloroplast"/>
    <property type="evidence" value="ECO:0007669"/>
    <property type="project" value="UniProtKB-SubCell"/>
</dbReference>
<dbReference type="InterPro" id="IPR022796">
    <property type="entry name" value="Chloroa_b-bind"/>
</dbReference>
<feature type="binding site" evidence="5">
    <location>
        <position position="192"/>
    </location>
    <ligand>
        <name>chlorophyll a</name>
        <dbReference type="ChEBI" id="CHEBI:58416"/>
        <label>1</label>
    </ligand>
</feature>
<keyword evidence="5" id="KW-0157">Chromophore</keyword>
<feature type="binding site" evidence="5">
    <location>
        <position position="118"/>
    </location>
    <ligand>
        <name>chlorophyll a</name>
        <dbReference type="ChEBI" id="CHEBI:58416"/>
        <label>1</label>
    </ligand>
</feature>
<dbReference type="PANTHER" id="PTHR21649">
    <property type="entry name" value="CHLOROPHYLL A/B BINDING PROTEIN"/>
    <property type="match status" value="1"/>
</dbReference>
<evidence type="ECO:0000256" key="1">
    <source>
        <dbReference type="ARBA" id="ARBA00004229"/>
    </source>
</evidence>
<evidence type="ECO:0000256" key="2">
    <source>
        <dbReference type="ARBA" id="ARBA00022528"/>
    </source>
</evidence>
<feature type="binding site" description="axial binding residue" evidence="5">
    <location>
        <position position="73"/>
    </location>
    <ligand>
        <name>chlorophyll b</name>
        <dbReference type="ChEBI" id="CHEBI:61721"/>
        <label>1</label>
    </ligand>
    <ligandPart>
        <name>Mg</name>
        <dbReference type="ChEBI" id="CHEBI:25107"/>
    </ligandPart>
</feature>
<evidence type="ECO:0000256" key="4">
    <source>
        <dbReference type="ARBA" id="ARBA00022640"/>
    </source>
</evidence>
<keyword evidence="3" id="KW-0602">Photosynthesis</keyword>
<dbReference type="GO" id="GO:0016168">
    <property type="term" value="F:chlorophyll binding"/>
    <property type="evidence" value="ECO:0007669"/>
    <property type="project" value="UniProtKB-KW"/>
</dbReference>
<dbReference type="Gene3D" id="1.10.3460.10">
    <property type="entry name" value="Chlorophyll a/b binding protein domain"/>
    <property type="match status" value="1"/>
</dbReference>
<feature type="binding site" evidence="5">
    <location>
        <position position="190"/>
    </location>
    <ligand>
        <name>chlorophyll a</name>
        <dbReference type="ChEBI" id="CHEBI:58416"/>
        <label>1</label>
    </ligand>
</feature>
<organism evidence="6">
    <name type="scientific">Haptolina ericina</name>
    <dbReference type="NCBI Taxonomy" id="156174"/>
    <lineage>
        <taxon>Eukaryota</taxon>
        <taxon>Haptista</taxon>
        <taxon>Haptophyta</taxon>
        <taxon>Prymnesiophyceae</taxon>
        <taxon>Prymnesiales</taxon>
        <taxon>Prymnesiaceae</taxon>
        <taxon>Haptolina</taxon>
    </lineage>
</organism>
<reference evidence="6" key="1">
    <citation type="submission" date="2021-01" db="EMBL/GenBank/DDBJ databases">
        <authorList>
            <person name="Corre E."/>
            <person name="Pelletier E."/>
            <person name="Niang G."/>
            <person name="Scheremetjew M."/>
            <person name="Finn R."/>
            <person name="Kale V."/>
            <person name="Holt S."/>
            <person name="Cochrane G."/>
            <person name="Meng A."/>
            <person name="Brown T."/>
            <person name="Cohen L."/>
        </authorList>
    </citation>
    <scope>NUCLEOTIDE SEQUENCE</scope>
    <source>
        <strain evidence="6">CCMP281</strain>
    </source>
</reference>
<dbReference type="SUPFAM" id="SSF103511">
    <property type="entry name" value="Chlorophyll a-b binding protein"/>
    <property type="match status" value="1"/>
</dbReference>
<evidence type="ECO:0000256" key="5">
    <source>
        <dbReference type="PIRSR" id="PIRSR601344-1"/>
    </source>
</evidence>
<evidence type="ECO:0000256" key="3">
    <source>
        <dbReference type="ARBA" id="ARBA00022531"/>
    </source>
</evidence>
<dbReference type="Pfam" id="PF00504">
    <property type="entry name" value="Chloroa_b-bind"/>
    <property type="match status" value="1"/>
</dbReference>
<name>A0A7S3BR83_9EUKA</name>
<feature type="binding site" evidence="5">
    <location>
        <position position="187"/>
    </location>
    <ligand>
        <name>chlorophyll a</name>
        <dbReference type="ChEBI" id="CHEBI:58416"/>
        <label>1</label>
    </ligand>
</feature>
<evidence type="ECO:0000313" key="6">
    <source>
        <dbReference type="EMBL" id="CAE0142607.1"/>
    </source>
</evidence>
<feature type="binding site" evidence="5">
    <location>
        <position position="68"/>
    </location>
    <ligand>
        <name>chlorophyll a</name>
        <dbReference type="ChEBI" id="CHEBI:58416"/>
        <label>1</label>
    </ligand>
</feature>
<feature type="binding site" evidence="5">
    <location>
        <position position="71"/>
    </location>
    <ligand>
        <name>chlorophyll a</name>
        <dbReference type="ChEBI" id="CHEBI:58416"/>
        <label>1</label>
    </ligand>
</feature>
<accession>A0A7S3BR83</accession>
<dbReference type="AlphaFoldDB" id="A0A7S3BR83"/>
<gene>
    <name evidence="6" type="ORF">HERI1096_LOCUS34418</name>
</gene>
<protein>
    <submittedName>
        <fullName evidence="6">Uncharacterized protein</fullName>
    </submittedName>
</protein>
<comment type="subcellular location">
    <subcellularLocation>
        <location evidence="1">Plastid</location>
        <location evidence="1">Chloroplast</location>
    </subcellularLocation>
</comment>
<keyword evidence="2" id="KW-0150">Chloroplast</keyword>
<proteinExistence type="predicted"/>
<dbReference type="GO" id="GO:0016020">
    <property type="term" value="C:membrane"/>
    <property type="evidence" value="ECO:0007669"/>
    <property type="project" value="InterPro"/>
</dbReference>
<dbReference type="InterPro" id="IPR001344">
    <property type="entry name" value="Chloro_AB-bd_pln"/>
</dbReference>